<reference evidence="2" key="1">
    <citation type="journal article" date="2020" name="mSystems">
        <title>Genome- and Community-Level Interaction Insights into Carbon Utilization and Element Cycling Functions of Hydrothermarchaeota in Hydrothermal Sediment.</title>
        <authorList>
            <person name="Zhou Z."/>
            <person name="Liu Y."/>
            <person name="Xu W."/>
            <person name="Pan J."/>
            <person name="Luo Z.H."/>
            <person name="Li M."/>
        </authorList>
    </citation>
    <scope>NUCLEOTIDE SEQUENCE [LARGE SCALE GENOMIC DNA]</scope>
    <source>
        <strain evidence="2">HyVt-102</strain>
    </source>
</reference>
<gene>
    <name evidence="2" type="ORF">ENF18_02360</name>
</gene>
<evidence type="ECO:0000256" key="1">
    <source>
        <dbReference type="SAM" id="Phobius"/>
    </source>
</evidence>
<dbReference type="Proteomes" id="UP000885847">
    <property type="component" value="Unassembled WGS sequence"/>
</dbReference>
<accession>A0A7C0VCX6</accession>
<evidence type="ECO:0000313" key="2">
    <source>
        <dbReference type="EMBL" id="HDI82618.1"/>
    </source>
</evidence>
<keyword evidence="1" id="KW-1133">Transmembrane helix</keyword>
<organism evidence="2">
    <name type="scientific">candidate division WOR-3 bacterium</name>
    <dbReference type="NCBI Taxonomy" id="2052148"/>
    <lineage>
        <taxon>Bacteria</taxon>
        <taxon>Bacteria division WOR-3</taxon>
    </lineage>
</organism>
<sequence length="70" mass="7887">MRESSPLKKLGYEVCDVDFEKVIQRGNGSEILYSITSSFPGLTILCIILIKTLSIAGSFTKFLEQQLRLF</sequence>
<keyword evidence="1" id="KW-0472">Membrane</keyword>
<name>A0A7C0VCX6_UNCW3</name>
<proteinExistence type="predicted"/>
<protein>
    <submittedName>
        <fullName evidence="2">Uncharacterized protein</fullName>
    </submittedName>
</protein>
<keyword evidence="1" id="KW-0812">Transmembrane</keyword>
<feature type="transmembrane region" description="Helical" evidence="1">
    <location>
        <begin position="31"/>
        <end position="50"/>
    </location>
</feature>
<comment type="caution">
    <text evidence="2">The sequence shown here is derived from an EMBL/GenBank/DDBJ whole genome shotgun (WGS) entry which is preliminary data.</text>
</comment>
<dbReference type="AlphaFoldDB" id="A0A7C0VCX6"/>
<dbReference type="EMBL" id="DQWE01000105">
    <property type="protein sequence ID" value="HDI82618.1"/>
    <property type="molecule type" value="Genomic_DNA"/>
</dbReference>